<dbReference type="EMBL" id="CAQQ02381733">
    <property type="status" value="NOT_ANNOTATED_CDS"/>
    <property type="molecule type" value="Genomic_DNA"/>
</dbReference>
<evidence type="ECO:0000259" key="11">
    <source>
        <dbReference type="SMART" id="SM00918"/>
    </source>
</evidence>
<evidence type="ECO:0000256" key="1">
    <source>
        <dbReference type="ARBA" id="ARBA00004141"/>
    </source>
</evidence>
<evidence type="ECO:0000256" key="10">
    <source>
        <dbReference type="ARBA" id="ARBA00023303"/>
    </source>
</evidence>
<dbReference type="GO" id="GO:0015276">
    <property type="term" value="F:ligand-gated monoatomic ion channel activity"/>
    <property type="evidence" value="ECO:0007669"/>
    <property type="project" value="InterPro"/>
</dbReference>
<dbReference type="EMBL" id="CAQQ02381732">
    <property type="status" value="NOT_ANNOTATED_CDS"/>
    <property type="molecule type" value="Genomic_DNA"/>
</dbReference>
<evidence type="ECO:0000256" key="4">
    <source>
        <dbReference type="ARBA" id="ARBA00022989"/>
    </source>
</evidence>
<keyword evidence="10" id="KW-0407">Ion channel</keyword>
<comment type="subcellular location">
    <subcellularLocation>
        <location evidence="1">Membrane</location>
        <topology evidence="1">Multi-pass membrane protein</topology>
    </subcellularLocation>
</comment>
<keyword evidence="2" id="KW-0813">Transport</keyword>
<evidence type="ECO:0000256" key="6">
    <source>
        <dbReference type="ARBA" id="ARBA00023136"/>
    </source>
</evidence>
<keyword evidence="4" id="KW-1133">Transmembrane helix</keyword>
<sequence length="138" mass="15151">MSISKKNKFGLCAFTPIPTIIDKSGEITPPCGVNLLTALLTVTEPPEGTTYEGNERYEGYSMDLIDAIAKQLGFKYVFKMARDGKYGGWDAEKKSWNGLIKELLDGEADLGICDLTMTSARRKAVDFTPPFMTLGISI</sequence>
<organism evidence="12 13">
    <name type="scientific">Megaselia scalaris</name>
    <name type="common">Humpbacked fly</name>
    <name type="synonym">Phora scalaris</name>
    <dbReference type="NCBI Taxonomy" id="36166"/>
    <lineage>
        <taxon>Eukaryota</taxon>
        <taxon>Metazoa</taxon>
        <taxon>Ecdysozoa</taxon>
        <taxon>Arthropoda</taxon>
        <taxon>Hexapoda</taxon>
        <taxon>Insecta</taxon>
        <taxon>Pterygota</taxon>
        <taxon>Neoptera</taxon>
        <taxon>Endopterygota</taxon>
        <taxon>Diptera</taxon>
        <taxon>Brachycera</taxon>
        <taxon>Muscomorpha</taxon>
        <taxon>Platypezoidea</taxon>
        <taxon>Phoridae</taxon>
        <taxon>Megaseliini</taxon>
        <taxon>Megaselia</taxon>
    </lineage>
</organism>
<dbReference type="HOGENOM" id="CLU_1860228_0_0_1"/>
<dbReference type="GO" id="GO:0016020">
    <property type="term" value="C:membrane"/>
    <property type="evidence" value="ECO:0007669"/>
    <property type="project" value="UniProtKB-SubCell"/>
</dbReference>
<dbReference type="FunFam" id="3.40.190.10:FF:000178">
    <property type="entry name" value="Glutamate receptor subunit"/>
    <property type="match status" value="1"/>
</dbReference>
<dbReference type="SUPFAM" id="SSF53850">
    <property type="entry name" value="Periplasmic binding protein-like II"/>
    <property type="match status" value="1"/>
</dbReference>
<dbReference type="EnsemblMetazoa" id="MESCA010470-RA">
    <property type="protein sequence ID" value="MESCA010470-PA"/>
    <property type="gene ID" value="MESCA010470"/>
</dbReference>
<dbReference type="Gene3D" id="3.40.190.10">
    <property type="entry name" value="Periplasmic binding protein-like II"/>
    <property type="match status" value="1"/>
</dbReference>
<evidence type="ECO:0000256" key="3">
    <source>
        <dbReference type="ARBA" id="ARBA00022692"/>
    </source>
</evidence>
<accession>T1H2M0</accession>
<proteinExistence type="predicted"/>
<name>T1H2M0_MEGSC</name>
<dbReference type="InterPro" id="IPR019594">
    <property type="entry name" value="Glu/Gly-bd"/>
</dbReference>
<feature type="domain" description="Ionotropic glutamate receptor L-glutamate and glycine-binding" evidence="11">
    <location>
        <begin position="38"/>
        <end position="105"/>
    </location>
</feature>
<reference evidence="12" key="2">
    <citation type="submission" date="2015-06" db="UniProtKB">
        <authorList>
            <consortium name="EnsemblMetazoa"/>
        </authorList>
    </citation>
    <scope>IDENTIFICATION</scope>
</reference>
<dbReference type="AlphaFoldDB" id="T1H2M0"/>
<evidence type="ECO:0000313" key="13">
    <source>
        <dbReference type="Proteomes" id="UP000015102"/>
    </source>
</evidence>
<keyword evidence="3" id="KW-0812">Transmembrane</keyword>
<evidence type="ECO:0000256" key="5">
    <source>
        <dbReference type="ARBA" id="ARBA00023065"/>
    </source>
</evidence>
<evidence type="ECO:0000256" key="7">
    <source>
        <dbReference type="ARBA" id="ARBA00023170"/>
    </source>
</evidence>
<keyword evidence="6" id="KW-0472">Membrane</keyword>
<keyword evidence="13" id="KW-1185">Reference proteome</keyword>
<keyword evidence="9" id="KW-1071">Ligand-gated ion channel</keyword>
<dbReference type="STRING" id="36166.T1H2M0"/>
<protein>
    <recommendedName>
        <fullName evidence="11">Ionotropic glutamate receptor L-glutamate and glycine-binding domain-containing protein</fullName>
    </recommendedName>
</protein>
<evidence type="ECO:0000256" key="8">
    <source>
        <dbReference type="ARBA" id="ARBA00023180"/>
    </source>
</evidence>
<dbReference type="SMART" id="SM00918">
    <property type="entry name" value="Lig_chan-Glu_bd"/>
    <property type="match status" value="1"/>
</dbReference>
<evidence type="ECO:0000256" key="9">
    <source>
        <dbReference type="ARBA" id="ARBA00023286"/>
    </source>
</evidence>
<reference evidence="13" key="1">
    <citation type="submission" date="2013-02" db="EMBL/GenBank/DDBJ databases">
        <authorList>
            <person name="Hughes D."/>
        </authorList>
    </citation>
    <scope>NUCLEOTIDE SEQUENCE</scope>
    <source>
        <strain>Durham</strain>
        <strain evidence="13">NC isolate 2 -- Noor lab</strain>
    </source>
</reference>
<dbReference type="Pfam" id="PF10613">
    <property type="entry name" value="Lig_chan-Glu_bd"/>
    <property type="match status" value="1"/>
</dbReference>
<keyword evidence="8" id="KW-0325">Glycoprotein</keyword>
<evidence type="ECO:0000313" key="12">
    <source>
        <dbReference type="EnsemblMetazoa" id="MESCA010470-PA"/>
    </source>
</evidence>
<keyword evidence="7" id="KW-0675">Receptor</keyword>
<keyword evidence="5" id="KW-0406">Ion transport</keyword>
<evidence type="ECO:0000256" key="2">
    <source>
        <dbReference type="ARBA" id="ARBA00022448"/>
    </source>
</evidence>
<dbReference type="PANTHER" id="PTHR18966">
    <property type="entry name" value="IONOTROPIC GLUTAMATE RECEPTOR"/>
    <property type="match status" value="1"/>
</dbReference>
<dbReference type="InterPro" id="IPR015683">
    <property type="entry name" value="Ionotropic_Glu_rcpt"/>
</dbReference>
<dbReference type="Proteomes" id="UP000015102">
    <property type="component" value="Unassembled WGS sequence"/>
</dbReference>